<feature type="chain" id="PRO_5045914185" description="DUF3300 domain-containing protein" evidence="2">
    <location>
        <begin position="23"/>
        <end position="333"/>
    </location>
</feature>
<feature type="compositionally biased region" description="Polar residues" evidence="1">
    <location>
        <begin position="256"/>
        <end position="266"/>
    </location>
</feature>
<sequence length="333" mass="36987">MKNFIFTTAVFVMSLLSLPIYAQENSEPKALGLPGDNLDLYAVLHLFQKSKTIEDFEASLNSEKQGINNLDLDNDKKIDFIKVVTKKEKDSYTFILQDAVSKTETQDLAVILVAKDTNKKVTLQIVGDEALYGKNYIVEPAATATAAATLNPAYVGTNPVAASPQVVVVESSPVIVYLYSPVYVPYNPPYYYGFYPPYFHPWAPIYFSMYYNNVYHHHAYYQNTLIIHSPNYAHYSSSYRSTSVTVNQYNKSGNYKGTYQGNNYQKPTTLPSNASSLPSNANRTTSTQTNNRATNTTSLPANASKANAPQAVNRQQSTNIQSAKAGASGKRRR</sequence>
<evidence type="ECO:0000256" key="1">
    <source>
        <dbReference type="SAM" id="MobiDB-lite"/>
    </source>
</evidence>
<evidence type="ECO:0000256" key="2">
    <source>
        <dbReference type="SAM" id="SignalP"/>
    </source>
</evidence>
<keyword evidence="2" id="KW-0732">Signal</keyword>
<evidence type="ECO:0008006" key="5">
    <source>
        <dbReference type="Google" id="ProtNLM"/>
    </source>
</evidence>
<dbReference type="Proteomes" id="UP000722625">
    <property type="component" value="Unassembled WGS sequence"/>
</dbReference>
<evidence type="ECO:0000313" key="4">
    <source>
        <dbReference type="Proteomes" id="UP000722625"/>
    </source>
</evidence>
<dbReference type="RefSeq" id="WP_213307689.1">
    <property type="nucleotide sequence ID" value="NZ_JAGYVZ010000040.1"/>
</dbReference>
<accession>A0ABS5PI91</accession>
<gene>
    <name evidence="3" type="ORF">KHA90_23605</name>
</gene>
<feature type="compositionally biased region" description="Low complexity" evidence="1">
    <location>
        <begin position="267"/>
        <end position="282"/>
    </location>
</feature>
<dbReference type="EMBL" id="JAGYVZ010000040">
    <property type="protein sequence ID" value="MBS7233997.1"/>
    <property type="molecule type" value="Genomic_DNA"/>
</dbReference>
<organism evidence="3 4">
    <name type="scientific">Flavobacterium psychroterrae</name>
    <dbReference type="NCBI Taxonomy" id="2133767"/>
    <lineage>
        <taxon>Bacteria</taxon>
        <taxon>Pseudomonadati</taxon>
        <taxon>Bacteroidota</taxon>
        <taxon>Flavobacteriia</taxon>
        <taxon>Flavobacteriales</taxon>
        <taxon>Flavobacteriaceae</taxon>
        <taxon>Flavobacterium</taxon>
    </lineage>
</organism>
<protein>
    <recommendedName>
        <fullName evidence="5">DUF3300 domain-containing protein</fullName>
    </recommendedName>
</protein>
<evidence type="ECO:0000313" key="3">
    <source>
        <dbReference type="EMBL" id="MBS7233997.1"/>
    </source>
</evidence>
<reference evidence="3 4" key="1">
    <citation type="journal article" date="2018" name="Int. J. Syst. Evol. Microbiol.">
        <title>Flavobacterium chryseum sp. nov. and Flavobacterium psychroterrae sp. nov., novel environmental bacteria isolated from Antarctica.</title>
        <authorList>
            <person name="Kralova S."/>
            <person name="Svec P."/>
            <person name="Busse H.J."/>
            <person name="Stankova E."/>
            <person name="Vaczi P."/>
            <person name="Sedlacek I."/>
        </authorList>
    </citation>
    <scope>NUCLEOTIDE SEQUENCE [LARGE SCALE GENOMIC DNA]</scope>
    <source>
        <strain evidence="3 4">CCM 8827</strain>
    </source>
</reference>
<keyword evidence="4" id="KW-1185">Reference proteome</keyword>
<feature type="signal peptide" evidence="2">
    <location>
        <begin position="1"/>
        <end position="22"/>
    </location>
</feature>
<name>A0ABS5PI91_9FLAO</name>
<feature type="region of interest" description="Disordered" evidence="1">
    <location>
        <begin position="256"/>
        <end position="333"/>
    </location>
</feature>
<comment type="caution">
    <text evidence="3">The sequence shown here is derived from an EMBL/GenBank/DDBJ whole genome shotgun (WGS) entry which is preliminary data.</text>
</comment>
<feature type="compositionally biased region" description="Polar residues" evidence="1">
    <location>
        <begin position="283"/>
        <end position="322"/>
    </location>
</feature>
<proteinExistence type="predicted"/>